<feature type="domain" description="YqaJ viral recombinase" evidence="1">
    <location>
        <begin position="12"/>
        <end position="151"/>
    </location>
</feature>
<name>A0A1B6VKJ9_9PROT</name>
<dbReference type="InterPro" id="IPR011604">
    <property type="entry name" value="PDDEXK-like_dom_sf"/>
</dbReference>
<dbReference type="PANTHER" id="PTHR46609:SF6">
    <property type="entry name" value="EXONUCLEASE, PHAGE-TYPE_RECB, C-TERMINAL DOMAIN-CONTAINING PROTEIN-RELATED"/>
    <property type="match status" value="1"/>
</dbReference>
<organism evidence="2 3">
    <name type="scientific">Gluconobacter cerinus</name>
    <dbReference type="NCBI Taxonomy" id="38307"/>
    <lineage>
        <taxon>Bacteria</taxon>
        <taxon>Pseudomonadati</taxon>
        <taxon>Pseudomonadota</taxon>
        <taxon>Alphaproteobacteria</taxon>
        <taxon>Acetobacterales</taxon>
        <taxon>Acetobacteraceae</taxon>
        <taxon>Gluconobacter</taxon>
    </lineage>
</organism>
<dbReference type="PATRIC" id="fig|38307.3.peg.1844"/>
<dbReference type="Gene3D" id="3.90.320.10">
    <property type="match status" value="1"/>
</dbReference>
<evidence type="ECO:0000259" key="1">
    <source>
        <dbReference type="Pfam" id="PF09588"/>
    </source>
</evidence>
<dbReference type="CDD" id="cd22343">
    <property type="entry name" value="PDDEXK_lambda_exonuclease-like"/>
    <property type="match status" value="1"/>
</dbReference>
<comment type="caution">
    <text evidence="2">The sequence shown here is derived from an EMBL/GenBank/DDBJ whole genome shotgun (WGS) entry which is preliminary data.</text>
</comment>
<dbReference type="InterPro" id="IPR011335">
    <property type="entry name" value="Restrct_endonuc-II-like"/>
</dbReference>
<accession>A0A1B6VKJ9</accession>
<dbReference type="PANTHER" id="PTHR46609">
    <property type="entry name" value="EXONUCLEASE, PHAGE-TYPE/RECB, C-TERMINAL DOMAIN-CONTAINING PROTEIN"/>
    <property type="match status" value="1"/>
</dbReference>
<evidence type="ECO:0000313" key="3">
    <source>
        <dbReference type="Proteomes" id="UP000077786"/>
    </source>
</evidence>
<dbReference type="Proteomes" id="UP000077786">
    <property type="component" value="Unassembled WGS sequence"/>
</dbReference>
<dbReference type="InterPro" id="IPR019080">
    <property type="entry name" value="YqaJ_viral_recombinase"/>
</dbReference>
<dbReference type="EMBL" id="LUTU01000007">
    <property type="protein sequence ID" value="OAJ67743.1"/>
    <property type="molecule type" value="Genomic_DNA"/>
</dbReference>
<evidence type="ECO:0000313" key="2">
    <source>
        <dbReference type="EMBL" id="OAJ67743.1"/>
    </source>
</evidence>
<dbReference type="RefSeq" id="WP_064274524.1">
    <property type="nucleotide sequence ID" value="NZ_LUTU01000007.1"/>
</dbReference>
<dbReference type="InterPro" id="IPR051703">
    <property type="entry name" value="NF-kappa-B_Signaling_Reg"/>
</dbReference>
<gene>
    <name evidence="2" type="ORF">A0123_01785</name>
</gene>
<reference evidence="2 3" key="1">
    <citation type="submission" date="2016-03" db="EMBL/GenBank/DDBJ databases">
        <title>Draft genome sequence of Gluconobacter cerinus strain CECT 9110.</title>
        <authorList>
            <person name="Sainz F."/>
            <person name="Mas A."/>
            <person name="Torija M.J."/>
        </authorList>
    </citation>
    <scope>NUCLEOTIDE SEQUENCE [LARGE SCALE GENOMIC DNA]</scope>
    <source>
        <strain evidence="2 3">CECT 9110</strain>
    </source>
</reference>
<dbReference type="SUPFAM" id="SSF52980">
    <property type="entry name" value="Restriction endonuclease-like"/>
    <property type="match status" value="1"/>
</dbReference>
<dbReference type="Pfam" id="PF09588">
    <property type="entry name" value="YqaJ"/>
    <property type="match status" value="1"/>
</dbReference>
<dbReference type="OrthoDB" id="1245848at2"/>
<protein>
    <submittedName>
        <fullName evidence="2">YqaJ-like viral recombinase domain protein</fullName>
    </submittedName>
</protein>
<proteinExistence type="predicted"/>
<dbReference type="AlphaFoldDB" id="A0A1B6VKJ9"/>
<sequence>MKIHNVEQGTAEWLALRIGIPTASEFEKIITPAGNLSSQAPAYAARLAAEILLNRSLDKDLSNLTAVQHGNEFEPLAAMAYEFEFGVKTEKVGFITNDEGTIGVSPDRLVGTNGLVEIKCPEPATHVLYMTQGFDRKYYPQVQGQLLFAEREWNDRVSYSDELPLYTERTFRDEPFIKTLDEALKNFHELKMEMLEKVRRAGSPELGVAA</sequence>